<dbReference type="RefSeq" id="WP_151133904.1">
    <property type="nucleotide sequence ID" value="NZ_CP043311.1"/>
</dbReference>
<evidence type="ECO:0000259" key="3">
    <source>
        <dbReference type="PROSITE" id="PS50887"/>
    </source>
</evidence>
<dbReference type="GO" id="GO:0005886">
    <property type="term" value="C:plasma membrane"/>
    <property type="evidence" value="ECO:0007669"/>
    <property type="project" value="TreeGrafter"/>
</dbReference>
<dbReference type="NCBIfam" id="TIGR00254">
    <property type="entry name" value="GGDEF"/>
    <property type="match status" value="1"/>
</dbReference>
<dbReference type="SUPFAM" id="SSF55781">
    <property type="entry name" value="GAF domain-like"/>
    <property type="match status" value="1"/>
</dbReference>
<dbReference type="GO" id="GO:1902201">
    <property type="term" value="P:negative regulation of bacterial-type flagellum-dependent cell motility"/>
    <property type="evidence" value="ECO:0007669"/>
    <property type="project" value="TreeGrafter"/>
</dbReference>
<dbReference type="PANTHER" id="PTHR45138:SF9">
    <property type="entry name" value="DIGUANYLATE CYCLASE DGCM-RELATED"/>
    <property type="match status" value="1"/>
</dbReference>
<dbReference type="Proteomes" id="UP000327179">
    <property type="component" value="Chromosome"/>
</dbReference>
<evidence type="ECO:0000256" key="2">
    <source>
        <dbReference type="ARBA" id="ARBA00034247"/>
    </source>
</evidence>
<dbReference type="Pfam" id="PF13185">
    <property type="entry name" value="GAF_2"/>
    <property type="match status" value="1"/>
</dbReference>
<protein>
    <recommendedName>
        <fullName evidence="1">diguanylate cyclase</fullName>
        <ecNumber evidence="1">2.7.7.65</ecNumber>
    </recommendedName>
</protein>
<dbReference type="InterPro" id="IPR000160">
    <property type="entry name" value="GGDEF_dom"/>
</dbReference>
<dbReference type="Gene3D" id="3.30.450.40">
    <property type="match status" value="1"/>
</dbReference>
<dbReference type="KEGG" id="plal:FXN65_14775"/>
<name>A0A5J6QN86_9GAMM</name>
<keyword evidence="5" id="KW-1185">Reference proteome</keyword>
<dbReference type="EC" id="2.7.7.65" evidence="1"/>
<dbReference type="CDD" id="cd01949">
    <property type="entry name" value="GGDEF"/>
    <property type="match status" value="1"/>
</dbReference>
<dbReference type="SMART" id="SM00065">
    <property type="entry name" value="GAF"/>
    <property type="match status" value="1"/>
</dbReference>
<dbReference type="Pfam" id="PF00990">
    <property type="entry name" value="GGDEF"/>
    <property type="match status" value="1"/>
</dbReference>
<dbReference type="InterPro" id="IPR003018">
    <property type="entry name" value="GAF"/>
</dbReference>
<evidence type="ECO:0000313" key="5">
    <source>
        <dbReference type="Proteomes" id="UP000327179"/>
    </source>
</evidence>
<gene>
    <name evidence="4" type="ORF">FXN65_14775</name>
</gene>
<dbReference type="EMBL" id="CP043311">
    <property type="protein sequence ID" value="QEY63255.1"/>
    <property type="molecule type" value="Genomic_DNA"/>
</dbReference>
<accession>A0A5J6QN86</accession>
<dbReference type="Gene3D" id="3.30.70.270">
    <property type="match status" value="1"/>
</dbReference>
<dbReference type="GO" id="GO:0043709">
    <property type="term" value="P:cell adhesion involved in single-species biofilm formation"/>
    <property type="evidence" value="ECO:0007669"/>
    <property type="project" value="TreeGrafter"/>
</dbReference>
<comment type="catalytic activity">
    <reaction evidence="2">
        <text>2 GTP = 3',3'-c-di-GMP + 2 diphosphate</text>
        <dbReference type="Rhea" id="RHEA:24898"/>
        <dbReference type="ChEBI" id="CHEBI:33019"/>
        <dbReference type="ChEBI" id="CHEBI:37565"/>
        <dbReference type="ChEBI" id="CHEBI:58805"/>
        <dbReference type="EC" id="2.7.7.65"/>
    </reaction>
</comment>
<feature type="domain" description="GGDEF" evidence="3">
    <location>
        <begin position="203"/>
        <end position="347"/>
    </location>
</feature>
<dbReference type="PANTHER" id="PTHR45138">
    <property type="entry name" value="REGULATORY COMPONENTS OF SENSORY TRANSDUCTION SYSTEM"/>
    <property type="match status" value="1"/>
</dbReference>
<dbReference type="SUPFAM" id="SSF55073">
    <property type="entry name" value="Nucleotide cyclase"/>
    <property type="match status" value="1"/>
</dbReference>
<dbReference type="AlphaFoldDB" id="A0A5J6QN86"/>
<sequence>MDQILSFLSETVPKAQTVEQLTRPLLTLLGKVTGMESTYLTTIDTEQGVQRVEFARNVGAMEIPEGLVVPWADTLCKRALDENRLYSDDVAECWGDSDAARALGIKTYVSAPIKAHDGRVLGTVCAASSAQVARSPEVEPIMRLLSGLVGYLLEREMLVDRLQEANAELAKLALTDSLTGLSNRRAILSELSRLLALAGREQKYVLVGVVDLDGFKLINDTYGHQAGDGFLKGVSAQLKDSLRTSDVLGRSGGDEFIVVALGSATGKQDPSADMCKAVELLQARLTKATEGQYDLGERSGTIHYRGASVGVVAVLPGTVDAEEAIRLADHEMYKVKSQRKVADPLSR</sequence>
<dbReference type="SMART" id="SM00267">
    <property type="entry name" value="GGDEF"/>
    <property type="match status" value="1"/>
</dbReference>
<dbReference type="GO" id="GO:0052621">
    <property type="term" value="F:diguanylate cyclase activity"/>
    <property type="evidence" value="ECO:0007669"/>
    <property type="project" value="UniProtKB-EC"/>
</dbReference>
<organism evidence="4 5">
    <name type="scientific">Metapseudomonas lalkuanensis</name>
    <dbReference type="NCBI Taxonomy" id="2604832"/>
    <lineage>
        <taxon>Bacteria</taxon>
        <taxon>Pseudomonadati</taxon>
        <taxon>Pseudomonadota</taxon>
        <taxon>Gammaproteobacteria</taxon>
        <taxon>Pseudomonadales</taxon>
        <taxon>Pseudomonadaceae</taxon>
        <taxon>Metapseudomonas</taxon>
    </lineage>
</organism>
<dbReference type="InterPro" id="IPR029016">
    <property type="entry name" value="GAF-like_dom_sf"/>
</dbReference>
<dbReference type="InterPro" id="IPR043128">
    <property type="entry name" value="Rev_trsase/Diguanyl_cyclase"/>
</dbReference>
<evidence type="ECO:0000256" key="1">
    <source>
        <dbReference type="ARBA" id="ARBA00012528"/>
    </source>
</evidence>
<dbReference type="PROSITE" id="PS50887">
    <property type="entry name" value="GGDEF"/>
    <property type="match status" value="1"/>
</dbReference>
<reference evidence="4 5" key="1">
    <citation type="submission" date="2019-08" db="EMBL/GenBank/DDBJ databases">
        <title>Whole-genome Sequencing of e-waste polymer degrading bacterium Pseudomonas sp. strain PE08.</title>
        <authorList>
            <person name="Kirdat K."/>
            <person name="Debbarma P."/>
            <person name="Narawade N."/>
            <person name="Suyal D."/>
            <person name="Thorat V."/>
            <person name="Shouche Y."/>
            <person name="Goel R."/>
            <person name="Yadav A."/>
        </authorList>
    </citation>
    <scope>NUCLEOTIDE SEQUENCE [LARGE SCALE GENOMIC DNA]</scope>
    <source>
        <strain evidence="4 5">PE08</strain>
    </source>
</reference>
<dbReference type="InterPro" id="IPR050469">
    <property type="entry name" value="Diguanylate_Cyclase"/>
</dbReference>
<dbReference type="InterPro" id="IPR029787">
    <property type="entry name" value="Nucleotide_cyclase"/>
</dbReference>
<evidence type="ECO:0000313" key="4">
    <source>
        <dbReference type="EMBL" id="QEY63255.1"/>
    </source>
</evidence>
<proteinExistence type="predicted"/>